<organism evidence="1 2">
    <name type="scientific">Rhodocyclus tenuis</name>
    <name type="common">Rhodospirillum tenue</name>
    <dbReference type="NCBI Taxonomy" id="1066"/>
    <lineage>
        <taxon>Bacteria</taxon>
        <taxon>Pseudomonadati</taxon>
        <taxon>Pseudomonadota</taxon>
        <taxon>Betaproteobacteria</taxon>
        <taxon>Rhodocyclales</taxon>
        <taxon>Rhodocyclaceae</taxon>
        <taxon>Rhodocyclus</taxon>
    </lineage>
</organism>
<reference evidence="1 2" key="1">
    <citation type="submission" date="2020-08" db="EMBL/GenBank/DDBJ databases">
        <title>Genome sequencing of Purple Non-Sulfur Bacteria from various extreme environments.</title>
        <authorList>
            <person name="Mayer M."/>
        </authorList>
    </citation>
    <scope>NUCLEOTIDE SEQUENCE [LARGE SCALE GENOMIC DNA]</scope>
    <source>
        <strain evidence="1 2">2761</strain>
    </source>
</reference>
<evidence type="ECO:0008006" key="3">
    <source>
        <dbReference type="Google" id="ProtNLM"/>
    </source>
</evidence>
<dbReference type="EMBL" id="JACIGE010000001">
    <property type="protein sequence ID" value="MBB4245757.1"/>
    <property type="molecule type" value="Genomic_DNA"/>
</dbReference>
<dbReference type="Proteomes" id="UP000587070">
    <property type="component" value="Unassembled WGS sequence"/>
</dbReference>
<dbReference type="OrthoDB" id="190583at2"/>
<dbReference type="AlphaFoldDB" id="A0A840FUJ9"/>
<evidence type="ECO:0000313" key="1">
    <source>
        <dbReference type="EMBL" id="MBB4245757.1"/>
    </source>
</evidence>
<comment type="caution">
    <text evidence="1">The sequence shown here is derived from an EMBL/GenBank/DDBJ whole genome shotgun (WGS) entry which is preliminary data.</text>
</comment>
<name>A0A840FUJ9_RHOTE</name>
<evidence type="ECO:0000313" key="2">
    <source>
        <dbReference type="Proteomes" id="UP000587070"/>
    </source>
</evidence>
<sequence length="222" mass="23165">MLQLSAHPAGAATRAAVAVAAARRGDGALLIDYRLDYPAARAGAVGETGSFAPLLQIPAAGTPLPADRLWAFTCFELFVGRVGQPGYREFNFSPSGQWAGWTFRDYRQRDEDAGAPPLPAPQLAWWRAGDAATAALPPRIAEPVALPDNASPLALGGKCLPLLVLRAVLPAAALPTGAGALQLGLSAVVVRGDGDAAYFALQHPLERPDFHDRAGFVLSLPG</sequence>
<gene>
    <name evidence="1" type="ORF">GGD90_000106</name>
</gene>
<accession>A0A840FUJ9</accession>
<protein>
    <recommendedName>
        <fullName evidence="3">DOMON-like domain-containing protein</fullName>
    </recommendedName>
</protein>
<dbReference type="RefSeq" id="WP_153117078.1">
    <property type="nucleotide sequence ID" value="NZ_JACIGE010000001.1"/>
</dbReference>
<proteinExistence type="predicted"/>
<keyword evidence="2" id="KW-1185">Reference proteome</keyword>